<dbReference type="InterPro" id="IPR036305">
    <property type="entry name" value="RGS_sf"/>
</dbReference>
<dbReference type="GO" id="GO:0001664">
    <property type="term" value="F:G protein-coupled receptor binding"/>
    <property type="evidence" value="ECO:0007669"/>
    <property type="project" value="TreeGrafter"/>
</dbReference>
<dbReference type="Pfam" id="PF09128">
    <property type="entry name" value="RGS-like"/>
    <property type="match status" value="1"/>
</dbReference>
<dbReference type="InterPro" id="IPR044926">
    <property type="entry name" value="RGS_subdomain_2"/>
</dbReference>
<protein>
    <recommendedName>
        <fullName evidence="9">Rho guanine nucleotide exchange factor 12</fullName>
    </recommendedName>
</protein>
<feature type="compositionally biased region" description="Low complexity" evidence="3">
    <location>
        <begin position="28"/>
        <end position="40"/>
    </location>
</feature>
<evidence type="ECO:0008006" key="9">
    <source>
        <dbReference type="Google" id="ProtNLM"/>
    </source>
</evidence>
<dbReference type="Proteomes" id="UP001367676">
    <property type="component" value="Unassembled WGS sequence"/>
</dbReference>
<dbReference type="CDD" id="cd08756">
    <property type="entry name" value="RGS_GEF_like"/>
    <property type="match status" value="1"/>
</dbReference>
<dbReference type="GO" id="GO:0007186">
    <property type="term" value="P:G protein-coupled receptor signaling pathway"/>
    <property type="evidence" value="ECO:0007669"/>
    <property type="project" value="TreeGrafter"/>
</dbReference>
<dbReference type="AlphaFoldDB" id="A0AAN9T7E4"/>
<dbReference type="InterPro" id="IPR036034">
    <property type="entry name" value="PDZ_sf"/>
</dbReference>
<feature type="region of interest" description="Disordered" evidence="3">
    <location>
        <begin position="1151"/>
        <end position="1172"/>
    </location>
</feature>
<feature type="compositionally biased region" description="Low complexity" evidence="3">
    <location>
        <begin position="354"/>
        <end position="363"/>
    </location>
</feature>
<dbReference type="Gene3D" id="1.10.167.10">
    <property type="entry name" value="Regulator of G-protein Signalling 4, domain 2"/>
    <property type="match status" value="1"/>
</dbReference>
<feature type="region of interest" description="Disordered" evidence="3">
    <location>
        <begin position="460"/>
        <end position="507"/>
    </location>
</feature>
<comment type="caution">
    <text evidence="7">The sequence shown here is derived from an EMBL/GenBank/DDBJ whole genome shotgun (WGS) entry which is preliminary data.</text>
</comment>
<dbReference type="InterPro" id="IPR015212">
    <property type="entry name" value="RGS-like_dom"/>
</dbReference>
<dbReference type="GO" id="GO:0005085">
    <property type="term" value="F:guanyl-nucleotide exchange factor activity"/>
    <property type="evidence" value="ECO:0007669"/>
    <property type="project" value="InterPro"/>
</dbReference>
<keyword evidence="8" id="KW-1185">Reference proteome</keyword>
<dbReference type="SMART" id="SM00109">
    <property type="entry name" value="C1"/>
    <property type="match status" value="1"/>
</dbReference>
<evidence type="ECO:0000313" key="7">
    <source>
        <dbReference type="EMBL" id="KAK7575454.1"/>
    </source>
</evidence>
<feature type="compositionally biased region" description="Low complexity" evidence="3">
    <location>
        <begin position="318"/>
        <end position="334"/>
    </location>
</feature>
<dbReference type="EMBL" id="JBBCAQ010000036">
    <property type="protein sequence ID" value="KAK7575454.1"/>
    <property type="molecule type" value="Genomic_DNA"/>
</dbReference>
<evidence type="ECO:0000256" key="1">
    <source>
        <dbReference type="ARBA" id="ARBA00022723"/>
    </source>
</evidence>
<sequence length="1172" mass="128789">MDDRPTSPATQERSVNTTLHLSNGASLRRSSSSRPSPTTSDTNILSSHAYNFHHYTTLTIIKDSKGYGMKVSGDNPVYVQSVKDGGAAEKAGLHSGDKIIKVNGTDVTHSTHTDVVELIKSSVEVELTVQQRMTHSMRPPMSSQVSLNSGPLNRCSSPLSTPVSPNSPTNAANVTPTANHPLPAVQRPLQHHHSAPARDRITAPQPVDHEKLRQFESQRVQTFRLMLEKEQRYADALRSELAKCTDPSNEQQISRDLSGAKRRISTIQEQLQAMTANNNCTSSAQVANNGILDAQLFSTPPPPPPLSTLPSRINQHTPSSSSPSPSNSLFSNSLYNAADSPPPLPLRIRSVTSPVLGTPTGGVSPPPLPPRQYPLSPTSTTDSHPDNIINASNAIIEWGFTGSPLPVHHQRTKSNPDRINDANVSLPAGAEISDRLSSSESLSDLNSVRRSKSGISWKVESPFVCTPPGTPPPPYQGDKLHQKENSTPSPPVPPPPDDMQDGRREEDNVSHDIFSANSTLAENVSIQTTIISMEDDDMFDQDTSHLKDHGPFKSLSKLWKHNAHLAVFLNYVLSNCDPSSILFYLITDLYKEGNGKEMRKWAYEIHSSFLVPGAPLRLNKVDENIAREIDDVLLNESDKEEILRKVFWKARLKAKEELNDQLTDFQQKRGAGLGAIFGATDTILDECIHDKNKELITVEQILVPRLKEFINEDTEKDVVDDRKFTTAAALGTILSKIFGLRGQNFNSLLERCPTFVSKEKSFKARLIGRSRKVNVRGHNFIAHQYFTVTYCNHCQLIIRGIGPQGYQCTHCLLNIHRPCVKILEENCPGPVMKKEKTNDRITKFMDKIRPERGDVRRKPSTPFSQIERIRKQGEEQEGSVTDNEIDDGCNHNQCSRATDTRFDCDSVSAGVGVSVGASASACANVCDASGCASDRIPLKRSSSLKLQRFIKLPLWNSASSSSPSSILTSSAIVVKPGIDRSSSRARRASRRPSAYFSPSPWLPSAAAVSRLMTCSTVGTTYEWQNPLSIFAATGDGFEFPRCGSASASARLWLPLPIVANPNGGVYSGSLVSHLALARVRASPRHDVAECLRDATLGQLFSYQFIRAIFLLLAFHSYRFHRRPRFQPPPDQRVDLRLLWVTNVSTNASRQLSLASRDRGSGTGASVSSATPP</sequence>
<name>A0AAN9T7E4_9HEMI</name>
<dbReference type="Gene3D" id="3.30.60.20">
    <property type="match status" value="1"/>
</dbReference>
<feature type="domain" description="PDZ" evidence="5">
    <location>
        <begin position="57"/>
        <end position="122"/>
    </location>
</feature>
<keyword evidence="2" id="KW-0862">Zinc</keyword>
<evidence type="ECO:0000256" key="2">
    <source>
        <dbReference type="ARBA" id="ARBA00022833"/>
    </source>
</evidence>
<dbReference type="GO" id="GO:0005737">
    <property type="term" value="C:cytoplasm"/>
    <property type="evidence" value="ECO:0007669"/>
    <property type="project" value="InterPro"/>
</dbReference>
<evidence type="ECO:0000256" key="3">
    <source>
        <dbReference type="SAM" id="MobiDB-lite"/>
    </source>
</evidence>
<dbReference type="SMART" id="SM00228">
    <property type="entry name" value="PDZ"/>
    <property type="match status" value="1"/>
</dbReference>
<dbReference type="Gene3D" id="2.30.42.10">
    <property type="match status" value="1"/>
</dbReference>
<evidence type="ECO:0000259" key="4">
    <source>
        <dbReference type="PROSITE" id="PS50081"/>
    </source>
</evidence>
<feature type="compositionally biased region" description="Low complexity" evidence="3">
    <location>
        <begin position="435"/>
        <end position="446"/>
    </location>
</feature>
<dbReference type="PANTHER" id="PTHR45872:SF2">
    <property type="entry name" value="RHO GUANINE NUCLEOTIDE EXCHANGE FACTOR 2, ISOFORM D"/>
    <property type="match status" value="1"/>
</dbReference>
<feature type="region of interest" description="Disordered" evidence="3">
    <location>
        <begin position="1"/>
        <end position="43"/>
    </location>
</feature>
<dbReference type="SUPFAM" id="SSF57889">
    <property type="entry name" value="Cysteine-rich domain"/>
    <property type="match status" value="1"/>
</dbReference>
<proteinExistence type="predicted"/>
<gene>
    <name evidence="7" type="ORF">V9T40_011740</name>
</gene>
<evidence type="ECO:0000259" key="6">
    <source>
        <dbReference type="PROSITE" id="PS50132"/>
    </source>
</evidence>
<dbReference type="PANTHER" id="PTHR45872">
    <property type="entry name" value="RHO GUANINE NUCLEOTIDE EXCHANGE FACTOR 2, ISOFORM D"/>
    <property type="match status" value="1"/>
</dbReference>
<dbReference type="PROSITE" id="PS50106">
    <property type="entry name" value="PDZ"/>
    <property type="match status" value="1"/>
</dbReference>
<feature type="compositionally biased region" description="Pro residues" evidence="3">
    <location>
        <begin position="488"/>
        <end position="497"/>
    </location>
</feature>
<dbReference type="InterPro" id="IPR001478">
    <property type="entry name" value="PDZ"/>
</dbReference>
<dbReference type="SUPFAM" id="SSF50156">
    <property type="entry name" value="PDZ domain-like"/>
    <property type="match status" value="1"/>
</dbReference>
<dbReference type="InterPro" id="IPR046349">
    <property type="entry name" value="C1-like_sf"/>
</dbReference>
<dbReference type="Pfam" id="PF00130">
    <property type="entry name" value="C1_1"/>
    <property type="match status" value="1"/>
</dbReference>
<feature type="region of interest" description="Disordered" evidence="3">
    <location>
        <begin position="134"/>
        <end position="197"/>
    </location>
</feature>
<evidence type="ECO:0000313" key="8">
    <source>
        <dbReference type="Proteomes" id="UP001367676"/>
    </source>
</evidence>
<dbReference type="PROSITE" id="PS50132">
    <property type="entry name" value="RGS"/>
    <property type="match status" value="1"/>
</dbReference>
<organism evidence="7 8">
    <name type="scientific">Parthenolecanium corni</name>
    <dbReference type="NCBI Taxonomy" id="536013"/>
    <lineage>
        <taxon>Eukaryota</taxon>
        <taxon>Metazoa</taxon>
        <taxon>Ecdysozoa</taxon>
        <taxon>Arthropoda</taxon>
        <taxon>Hexapoda</taxon>
        <taxon>Insecta</taxon>
        <taxon>Pterygota</taxon>
        <taxon>Neoptera</taxon>
        <taxon>Paraneoptera</taxon>
        <taxon>Hemiptera</taxon>
        <taxon>Sternorrhyncha</taxon>
        <taxon>Coccoidea</taxon>
        <taxon>Coccidae</taxon>
        <taxon>Parthenolecanium</taxon>
    </lineage>
</organism>
<feature type="region of interest" description="Disordered" evidence="3">
    <location>
        <begin position="294"/>
        <end position="384"/>
    </location>
</feature>
<dbReference type="SUPFAM" id="SSF48097">
    <property type="entry name" value="Regulator of G-protein signaling, RGS"/>
    <property type="match status" value="1"/>
</dbReference>
<feature type="domain" description="Phorbol-ester/DAG-type" evidence="4">
    <location>
        <begin position="777"/>
        <end position="827"/>
    </location>
</feature>
<feature type="compositionally biased region" description="Low complexity" evidence="3">
    <location>
        <begin position="1163"/>
        <end position="1172"/>
    </location>
</feature>
<evidence type="ECO:0000259" key="5">
    <source>
        <dbReference type="PROSITE" id="PS50106"/>
    </source>
</evidence>
<dbReference type="InterPro" id="IPR016137">
    <property type="entry name" value="RGS"/>
</dbReference>
<reference evidence="7 8" key="1">
    <citation type="submission" date="2024-03" db="EMBL/GenBank/DDBJ databases">
        <title>Adaptation during the transition from Ophiocordyceps entomopathogen to insect associate is accompanied by gene loss and intensified selection.</title>
        <authorList>
            <person name="Ward C.M."/>
            <person name="Onetto C.A."/>
            <person name="Borneman A.R."/>
        </authorList>
    </citation>
    <scope>NUCLEOTIDE SEQUENCE [LARGE SCALE GENOMIC DNA]</scope>
    <source>
        <strain evidence="7">AWRI1</strain>
        <tissue evidence="7">Single Adult Female</tissue>
    </source>
</reference>
<dbReference type="PROSITE" id="PS50081">
    <property type="entry name" value="ZF_DAG_PE_2"/>
    <property type="match status" value="1"/>
</dbReference>
<feature type="compositionally biased region" description="Polar residues" evidence="3">
    <location>
        <begin position="141"/>
        <end position="178"/>
    </location>
</feature>
<dbReference type="InterPro" id="IPR002219">
    <property type="entry name" value="PKC_DAG/PE"/>
</dbReference>
<feature type="domain" description="RGS" evidence="6">
    <location>
        <begin position="554"/>
        <end position="647"/>
    </location>
</feature>
<dbReference type="Pfam" id="PF00595">
    <property type="entry name" value="PDZ"/>
    <property type="match status" value="1"/>
</dbReference>
<feature type="region of interest" description="Disordered" evidence="3">
    <location>
        <begin position="432"/>
        <end position="451"/>
    </location>
</feature>
<dbReference type="GO" id="GO:0046872">
    <property type="term" value="F:metal ion binding"/>
    <property type="evidence" value="ECO:0007669"/>
    <property type="project" value="UniProtKB-KW"/>
</dbReference>
<dbReference type="PROSITE" id="PS00479">
    <property type="entry name" value="ZF_DAG_PE_1"/>
    <property type="match status" value="1"/>
</dbReference>
<feature type="compositionally biased region" description="Polar residues" evidence="3">
    <location>
        <begin position="7"/>
        <end position="25"/>
    </location>
</feature>
<keyword evidence="1" id="KW-0479">Metal-binding</keyword>
<accession>A0AAN9T7E4</accession>